<name>A0A4E9E8F3_GIBZA</name>
<evidence type="ECO:0000313" key="2">
    <source>
        <dbReference type="EMBL" id="VIO55610.1"/>
    </source>
</evidence>
<keyword evidence="1" id="KW-0812">Transmembrane</keyword>
<gene>
    <name evidence="2" type="ORF">FUG_LOCUS170501</name>
</gene>
<dbReference type="EMBL" id="CAAKMV010000120">
    <property type="protein sequence ID" value="VIO55610.1"/>
    <property type="molecule type" value="Genomic_DNA"/>
</dbReference>
<evidence type="ECO:0000256" key="1">
    <source>
        <dbReference type="SAM" id="Phobius"/>
    </source>
</evidence>
<feature type="transmembrane region" description="Helical" evidence="1">
    <location>
        <begin position="65"/>
        <end position="85"/>
    </location>
</feature>
<keyword evidence="1" id="KW-0472">Membrane</keyword>
<sequence length="234" mass="25992">MGNSRECTGLFSTFQTILASWPLSIIFLPWRTNYEILEHAINTFNQDGETNEWIQRFCESKSNELSNISVLGGITAAVISTAFTWDPSAPVPATVRGAWYCGLIFALTAVSVAAQQNIALIRAKAHPKGFDNLRYMFMEAKKTLNLPIDRTEAVAIKKQPIYYQLYLWQVPIMMLNFANLVLATSIIYLVAQTESATVIIWVLAATAFAGTNYLASWAILNTSTLAASDKSHKQ</sequence>
<reference evidence="2" key="1">
    <citation type="submission" date="2019-04" db="EMBL/GenBank/DDBJ databases">
        <authorList>
            <person name="Melise S."/>
            <person name="Noan J."/>
            <person name="Okalmin O."/>
        </authorList>
    </citation>
    <scope>NUCLEOTIDE SEQUENCE</scope>
    <source>
        <strain evidence="2">FN9</strain>
    </source>
</reference>
<proteinExistence type="predicted"/>
<dbReference type="AlphaFoldDB" id="A0A4E9E8F3"/>
<protein>
    <submittedName>
        <fullName evidence="2">Uncharacterized protein</fullName>
    </submittedName>
</protein>
<feature type="transmembrane region" description="Helical" evidence="1">
    <location>
        <begin position="165"/>
        <end position="190"/>
    </location>
</feature>
<keyword evidence="1" id="KW-1133">Transmembrane helix</keyword>
<feature type="transmembrane region" description="Helical" evidence="1">
    <location>
        <begin position="196"/>
        <end position="220"/>
    </location>
</feature>
<accession>A0A4E9E8F3</accession>
<feature type="transmembrane region" description="Helical" evidence="1">
    <location>
        <begin position="97"/>
        <end position="114"/>
    </location>
</feature>
<organism evidence="2">
    <name type="scientific">Gibberella zeae</name>
    <name type="common">Wheat head blight fungus</name>
    <name type="synonym">Fusarium graminearum</name>
    <dbReference type="NCBI Taxonomy" id="5518"/>
    <lineage>
        <taxon>Eukaryota</taxon>
        <taxon>Fungi</taxon>
        <taxon>Dikarya</taxon>
        <taxon>Ascomycota</taxon>
        <taxon>Pezizomycotina</taxon>
        <taxon>Sordariomycetes</taxon>
        <taxon>Hypocreomycetidae</taxon>
        <taxon>Hypocreales</taxon>
        <taxon>Nectriaceae</taxon>
        <taxon>Fusarium</taxon>
    </lineage>
</organism>